<comment type="caution">
    <text evidence="4">The sequence shown here is derived from an EMBL/GenBank/DDBJ whole genome shotgun (WGS) entry which is preliminary data.</text>
</comment>
<dbReference type="Pfam" id="PF00497">
    <property type="entry name" value="SBP_bac_3"/>
    <property type="match status" value="1"/>
</dbReference>
<reference evidence="4 5" key="1">
    <citation type="submission" date="2019-12" db="EMBL/GenBank/DDBJ databases">
        <title>Novel species isolated from a subtropical stream in China.</title>
        <authorList>
            <person name="Lu H."/>
        </authorList>
    </citation>
    <scope>NUCLEOTIDE SEQUENCE [LARGE SCALE GENOMIC DNA]</scope>
    <source>
        <strain evidence="4 5">DS3</strain>
    </source>
</reference>
<proteinExistence type="predicted"/>
<dbReference type="PANTHER" id="PTHR35936">
    <property type="entry name" value="MEMBRANE-BOUND LYTIC MUREIN TRANSGLYCOSYLASE F"/>
    <property type="match status" value="1"/>
</dbReference>
<feature type="signal peptide" evidence="2">
    <location>
        <begin position="1"/>
        <end position="23"/>
    </location>
</feature>
<evidence type="ECO:0000256" key="2">
    <source>
        <dbReference type="SAM" id="SignalP"/>
    </source>
</evidence>
<organism evidence="4 5">
    <name type="scientific">Pseudoduganella guangdongensis</name>
    <dbReference type="NCBI Taxonomy" id="2692179"/>
    <lineage>
        <taxon>Bacteria</taxon>
        <taxon>Pseudomonadati</taxon>
        <taxon>Pseudomonadota</taxon>
        <taxon>Betaproteobacteria</taxon>
        <taxon>Burkholderiales</taxon>
        <taxon>Oxalobacteraceae</taxon>
        <taxon>Telluria group</taxon>
        <taxon>Pseudoduganella</taxon>
    </lineage>
</organism>
<dbReference type="RefSeq" id="WP_161027409.1">
    <property type="nucleotide sequence ID" value="NZ_WWCJ01000017.1"/>
</dbReference>
<sequence>MRRAWILALLAAMLAALVLPASAGPTITIGAEDDWAPYSSGPDGHARGFAVDVVREAYALAGVAVHFKALPYSRCMAETRAGRLLACFDAVPNSLIAPHYLWPQQPLFSTHMNIYARAGSPERNLRVRDLEGRTVGVQREYEYGEAFDVNSRIVRHVVDKNEHGFRMLLAGRIDYMAAEARIADALFRSKPAEFAGRFALVGTVATPQVFIAFSKDAPNSRAMLALFNQGYAKLRKSPRYKELQDKWLK</sequence>
<dbReference type="PANTHER" id="PTHR35936:SF6">
    <property type="entry name" value="AMINO ACID ABC TRANSPORTER SUBSTRATE-BINDING PAAT FAMILY PROTEIN"/>
    <property type="match status" value="1"/>
</dbReference>
<evidence type="ECO:0000313" key="5">
    <source>
        <dbReference type="Proteomes" id="UP000448575"/>
    </source>
</evidence>
<dbReference type="SMART" id="SM00062">
    <property type="entry name" value="PBPb"/>
    <property type="match status" value="1"/>
</dbReference>
<feature type="chain" id="PRO_5026736501" evidence="2">
    <location>
        <begin position="24"/>
        <end position="249"/>
    </location>
</feature>
<dbReference type="Gene3D" id="3.40.190.10">
    <property type="entry name" value="Periplasmic binding protein-like II"/>
    <property type="match status" value="2"/>
</dbReference>
<accession>A0A6N9HM44</accession>
<gene>
    <name evidence="4" type="ORF">GTP41_20350</name>
</gene>
<feature type="domain" description="Solute-binding protein family 3/N-terminal" evidence="3">
    <location>
        <begin position="26"/>
        <end position="249"/>
    </location>
</feature>
<evidence type="ECO:0000256" key="1">
    <source>
        <dbReference type="ARBA" id="ARBA00022729"/>
    </source>
</evidence>
<keyword evidence="5" id="KW-1185">Reference proteome</keyword>
<protein>
    <submittedName>
        <fullName evidence="4">Transporter substrate-binding domain-containing protein</fullName>
    </submittedName>
</protein>
<dbReference type="AlphaFoldDB" id="A0A6N9HM44"/>
<dbReference type="SUPFAM" id="SSF53850">
    <property type="entry name" value="Periplasmic binding protein-like II"/>
    <property type="match status" value="1"/>
</dbReference>
<name>A0A6N9HM44_9BURK</name>
<evidence type="ECO:0000259" key="3">
    <source>
        <dbReference type="SMART" id="SM00062"/>
    </source>
</evidence>
<dbReference type="EMBL" id="WWCJ01000017">
    <property type="protein sequence ID" value="MYN04446.1"/>
    <property type="molecule type" value="Genomic_DNA"/>
</dbReference>
<keyword evidence="1 2" id="KW-0732">Signal</keyword>
<dbReference type="Proteomes" id="UP000448575">
    <property type="component" value="Unassembled WGS sequence"/>
</dbReference>
<dbReference type="InterPro" id="IPR001638">
    <property type="entry name" value="Solute-binding_3/MltF_N"/>
</dbReference>
<evidence type="ECO:0000313" key="4">
    <source>
        <dbReference type="EMBL" id="MYN04446.1"/>
    </source>
</evidence>